<protein>
    <submittedName>
        <fullName evidence="2">DUF192 domain-containing protein</fullName>
    </submittedName>
</protein>
<dbReference type="Gene3D" id="2.60.120.1140">
    <property type="entry name" value="Protein of unknown function DUF192"/>
    <property type="match status" value="1"/>
</dbReference>
<dbReference type="PANTHER" id="PTHR37953">
    <property type="entry name" value="UPF0127 PROTEIN MJ1496"/>
    <property type="match status" value="1"/>
</dbReference>
<dbReference type="Proteomes" id="UP001597215">
    <property type="component" value="Unassembled WGS sequence"/>
</dbReference>
<dbReference type="PANTHER" id="PTHR37953:SF1">
    <property type="entry name" value="UPF0127 PROTEIN MJ1496"/>
    <property type="match status" value="1"/>
</dbReference>
<dbReference type="EMBL" id="JBHUEL010000009">
    <property type="protein sequence ID" value="MFD1767138.1"/>
    <property type="molecule type" value="Genomic_DNA"/>
</dbReference>
<proteinExistence type="predicted"/>
<keyword evidence="1" id="KW-0732">Signal</keyword>
<sequence>MTSRFWITAAFAAALLASCSGVSAGGGKANAAGCNPGEALSQSDAGLDQVRLCITSGKKVHAFTVEIARTSQQQARGLMFRNAVADDKGMVFPFTETRMASFWMKNTFIPLDIIFVRADGSIENIAMNTIPYSTDPVESTAPVAAVLELRGGLTAELGIKAGDKVRWTAK</sequence>
<gene>
    <name evidence="2" type="ORF">ACFSAG_09820</name>
</gene>
<evidence type="ECO:0000313" key="3">
    <source>
        <dbReference type="Proteomes" id="UP001597215"/>
    </source>
</evidence>
<dbReference type="InterPro" id="IPR038695">
    <property type="entry name" value="Saro_0823-like_sf"/>
</dbReference>
<dbReference type="InterPro" id="IPR003795">
    <property type="entry name" value="DUF192"/>
</dbReference>
<keyword evidence="3" id="KW-1185">Reference proteome</keyword>
<comment type="caution">
    <text evidence="2">The sequence shown here is derived from an EMBL/GenBank/DDBJ whole genome shotgun (WGS) entry which is preliminary data.</text>
</comment>
<feature type="signal peptide" evidence="1">
    <location>
        <begin position="1"/>
        <end position="24"/>
    </location>
</feature>
<accession>A0ABW4MEN3</accession>
<dbReference type="RefSeq" id="WP_381514160.1">
    <property type="nucleotide sequence ID" value="NZ_JBHUEL010000009.1"/>
</dbReference>
<dbReference type="Pfam" id="PF02643">
    <property type="entry name" value="DUF192"/>
    <property type="match status" value="1"/>
</dbReference>
<feature type="chain" id="PRO_5046833473" evidence="1">
    <location>
        <begin position="25"/>
        <end position="170"/>
    </location>
</feature>
<reference evidence="3" key="1">
    <citation type="journal article" date="2019" name="Int. J. Syst. Evol. Microbiol.">
        <title>The Global Catalogue of Microorganisms (GCM) 10K type strain sequencing project: providing services to taxonomists for standard genome sequencing and annotation.</title>
        <authorList>
            <consortium name="The Broad Institute Genomics Platform"/>
            <consortium name="The Broad Institute Genome Sequencing Center for Infectious Disease"/>
            <person name="Wu L."/>
            <person name="Ma J."/>
        </authorList>
    </citation>
    <scope>NUCLEOTIDE SEQUENCE [LARGE SCALE GENOMIC DNA]</scope>
    <source>
        <strain evidence="3">CGMCC 1.12449</strain>
    </source>
</reference>
<organism evidence="2 3">
    <name type="scientific">Sphingorhabdus buctiana</name>
    <dbReference type="NCBI Taxonomy" id="1508805"/>
    <lineage>
        <taxon>Bacteria</taxon>
        <taxon>Pseudomonadati</taxon>
        <taxon>Pseudomonadota</taxon>
        <taxon>Alphaproteobacteria</taxon>
        <taxon>Sphingomonadales</taxon>
        <taxon>Sphingomonadaceae</taxon>
        <taxon>Sphingorhabdus</taxon>
    </lineage>
</organism>
<evidence type="ECO:0000313" key="2">
    <source>
        <dbReference type="EMBL" id="MFD1767138.1"/>
    </source>
</evidence>
<evidence type="ECO:0000256" key="1">
    <source>
        <dbReference type="SAM" id="SignalP"/>
    </source>
</evidence>
<name>A0ABW4MEN3_9SPHN</name>
<dbReference type="PROSITE" id="PS51257">
    <property type="entry name" value="PROKAR_LIPOPROTEIN"/>
    <property type="match status" value="1"/>
</dbReference>